<dbReference type="SUPFAM" id="SSF56935">
    <property type="entry name" value="Porins"/>
    <property type="match status" value="1"/>
</dbReference>
<dbReference type="Gene3D" id="2.170.130.10">
    <property type="entry name" value="TonB-dependent receptor, plug domain"/>
    <property type="match status" value="1"/>
</dbReference>
<evidence type="ECO:0000256" key="5">
    <source>
        <dbReference type="ARBA" id="ARBA00023077"/>
    </source>
</evidence>
<keyword evidence="6 8" id="KW-0472">Membrane</keyword>
<dbReference type="Pfam" id="PF07715">
    <property type="entry name" value="Plug"/>
    <property type="match status" value="1"/>
</dbReference>
<dbReference type="InterPro" id="IPR037066">
    <property type="entry name" value="Plug_dom_sf"/>
</dbReference>
<dbReference type="GO" id="GO:0044718">
    <property type="term" value="P:siderophore transmembrane transport"/>
    <property type="evidence" value="ECO:0007669"/>
    <property type="project" value="TreeGrafter"/>
</dbReference>
<evidence type="ECO:0000256" key="3">
    <source>
        <dbReference type="ARBA" id="ARBA00022452"/>
    </source>
</evidence>
<feature type="domain" description="TonB-dependent receptor plug" evidence="13">
    <location>
        <begin position="55"/>
        <end position="164"/>
    </location>
</feature>
<keyword evidence="5 9" id="KW-0798">TonB box</keyword>
<protein>
    <submittedName>
        <fullName evidence="14">TonB-dependent receptor</fullName>
    </submittedName>
</protein>
<evidence type="ECO:0000256" key="8">
    <source>
        <dbReference type="PROSITE-ProRule" id="PRU01360"/>
    </source>
</evidence>
<feature type="signal peptide" evidence="11">
    <location>
        <begin position="1"/>
        <end position="26"/>
    </location>
</feature>
<keyword evidence="7 8" id="KW-0998">Cell outer membrane</keyword>
<comment type="caution">
    <text evidence="14">The sequence shown here is derived from an EMBL/GenBank/DDBJ whole genome shotgun (WGS) entry which is preliminary data.</text>
</comment>
<dbReference type="PROSITE" id="PS52016">
    <property type="entry name" value="TONB_DEPENDENT_REC_3"/>
    <property type="match status" value="1"/>
</dbReference>
<dbReference type="RefSeq" id="WP_164452910.1">
    <property type="nucleotide sequence ID" value="NZ_JAAIJQ010000028.1"/>
</dbReference>
<dbReference type="Proteomes" id="UP000483379">
    <property type="component" value="Unassembled WGS sequence"/>
</dbReference>
<dbReference type="InterPro" id="IPR039426">
    <property type="entry name" value="TonB-dep_rcpt-like"/>
</dbReference>
<keyword evidence="4 8" id="KW-0812">Transmembrane</keyword>
<evidence type="ECO:0000256" key="7">
    <source>
        <dbReference type="ARBA" id="ARBA00023237"/>
    </source>
</evidence>
<keyword evidence="14" id="KW-0675">Receptor</keyword>
<feature type="domain" description="TonB-dependent receptor-like beta-barrel" evidence="12">
    <location>
        <begin position="223"/>
        <end position="625"/>
    </location>
</feature>
<keyword evidence="3 8" id="KW-1134">Transmembrane beta strand</keyword>
<dbReference type="GO" id="GO:0009279">
    <property type="term" value="C:cell outer membrane"/>
    <property type="evidence" value="ECO:0007669"/>
    <property type="project" value="UniProtKB-SubCell"/>
</dbReference>
<evidence type="ECO:0000313" key="14">
    <source>
        <dbReference type="EMBL" id="NEV62440.1"/>
    </source>
</evidence>
<proteinExistence type="inferred from homology"/>
<comment type="subcellular location">
    <subcellularLocation>
        <location evidence="1 8">Cell outer membrane</location>
        <topology evidence="1 8">Multi-pass membrane protein</topology>
    </subcellularLocation>
</comment>
<organism evidence="14 15">
    <name type="scientific">Thiorhodococcus minor</name>
    <dbReference type="NCBI Taxonomy" id="57489"/>
    <lineage>
        <taxon>Bacteria</taxon>
        <taxon>Pseudomonadati</taxon>
        <taxon>Pseudomonadota</taxon>
        <taxon>Gammaproteobacteria</taxon>
        <taxon>Chromatiales</taxon>
        <taxon>Chromatiaceae</taxon>
        <taxon>Thiorhodococcus</taxon>
    </lineage>
</organism>
<comment type="similarity">
    <text evidence="8 9">Belongs to the TonB-dependent receptor family.</text>
</comment>
<accession>A0A6M0JY57</accession>
<dbReference type="PANTHER" id="PTHR30069:SF37">
    <property type="entry name" value="FERRIC VIBRIOBACTIN RECEPTOR VIUA"/>
    <property type="match status" value="1"/>
</dbReference>
<evidence type="ECO:0000256" key="6">
    <source>
        <dbReference type="ARBA" id="ARBA00023136"/>
    </source>
</evidence>
<name>A0A6M0JY57_9GAMM</name>
<evidence type="ECO:0000256" key="9">
    <source>
        <dbReference type="RuleBase" id="RU003357"/>
    </source>
</evidence>
<dbReference type="Pfam" id="PF00593">
    <property type="entry name" value="TonB_dep_Rec_b-barrel"/>
    <property type="match status" value="1"/>
</dbReference>
<evidence type="ECO:0000259" key="12">
    <source>
        <dbReference type="Pfam" id="PF00593"/>
    </source>
</evidence>
<evidence type="ECO:0000256" key="11">
    <source>
        <dbReference type="SAM" id="SignalP"/>
    </source>
</evidence>
<gene>
    <name evidence="14" type="ORF">G3446_11155</name>
</gene>
<dbReference type="InterPro" id="IPR000531">
    <property type="entry name" value="Beta-barrel_TonB"/>
</dbReference>
<dbReference type="InterPro" id="IPR036942">
    <property type="entry name" value="Beta-barrel_TonB_sf"/>
</dbReference>
<keyword evidence="15" id="KW-1185">Reference proteome</keyword>
<dbReference type="Gene3D" id="2.40.170.20">
    <property type="entry name" value="TonB-dependent receptor, beta-barrel domain"/>
    <property type="match status" value="1"/>
</dbReference>
<sequence length="657" mass="72816">MRISFHHGRHAVLAACGALLSLTVAADSLTTLKRLSLEELADLEVSIVSRRPERLADSAAAVYVLTAEDIRRSGYTSIPELLRLVPGFAVARIDTAEWAIGTRGFNGRFANKLLVMIDGRSVYTPLFSGVFWEAFDTLLEDIERIEVIRGPGASSWGSNAVNGVVNIITKRASETQGGLVSGTWGDRQHGGAVRYGTSAGERGAMRIWAKYHESLPEPAIGSQDGDDDLTRSRAGFRGDWDLTPVDSLSAQGDLQSTDSDDPTLDGGDVMLQWDHVRPSGATDSLRLSYERGRLETGAGSELISEDLDTIDTEYRHRFVPWDRHDLNWGLGYRWYRSRIQGSALNGADPANRVFDLFSTFVQDEITLLDARWYLTLGAKIEHNDFTGWEIQPSVRLRWTPQPSTTLWGAISRAVRTPSRGELDLVGESAELSGESSAYGLPVVYRTTGTSAMESETLIAYEAGYRWRPSAHLGLDVALFYNDYDELRTLELSAIALSTTPYPRWVVSATPDNLLKGQTYGADVVVDWRPTASWKLQAWYSILRMQLQPDARSTDVDASALAGRYPQQQAGLRAGVDLSQRLALDVYARFVDQLPDFDLDAYLALDARLAWRLRPQVTLALVGRNLLDPTHVEYGQGTLSGTPHEIAREVMVRLELQY</sequence>
<dbReference type="AlphaFoldDB" id="A0A6M0JY57"/>
<feature type="chain" id="PRO_5026867980" evidence="11">
    <location>
        <begin position="27"/>
        <end position="657"/>
    </location>
</feature>
<dbReference type="InterPro" id="IPR012910">
    <property type="entry name" value="Plug_dom"/>
</dbReference>
<reference evidence="14 15" key="1">
    <citation type="submission" date="2020-02" db="EMBL/GenBank/DDBJ databases">
        <title>Genome sequences of Thiorhodococcus mannitoliphagus and Thiorhodococcus minor, purple sulfur photosynthetic bacteria in the gammaproteobacterial family, Chromatiaceae.</title>
        <authorList>
            <person name="Aviles F.A."/>
            <person name="Meyer T.E."/>
            <person name="Kyndt J.A."/>
        </authorList>
    </citation>
    <scope>NUCLEOTIDE SEQUENCE [LARGE SCALE GENOMIC DNA]</scope>
    <source>
        <strain evidence="14 15">DSM 11518</strain>
    </source>
</reference>
<evidence type="ECO:0000256" key="1">
    <source>
        <dbReference type="ARBA" id="ARBA00004571"/>
    </source>
</evidence>
<dbReference type="PANTHER" id="PTHR30069">
    <property type="entry name" value="TONB-DEPENDENT OUTER MEMBRANE RECEPTOR"/>
    <property type="match status" value="1"/>
</dbReference>
<dbReference type="EMBL" id="JAAIJQ010000028">
    <property type="protein sequence ID" value="NEV62440.1"/>
    <property type="molecule type" value="Genomic_DNA"/>
</dbReference>
<feature type="compositionally biased region" description="Polar residues" evidence="10">
    <location>
        <begin position="246"/>
        <end position="257"/>
    </location>
</feature>
<evidence type="ECO:0000259" key="13">
    <source>
        <dbReference type="Pfam" id="PF07715"/>
    </source>
</evidence>
<evidence type="ECO:0000256" key="2">
    <source>
        <dbReference type="ARBA" id="ARBA00022448"/>
    </source>
</evidence>
<evidence type="ECO:0000256" key="10">
    <source>
        <dbReference type="SAM" id="MobiDB-lite"/>
    </source>
</evidence>
<keyword evidence="2 8" id="KW-0813">Transport</keyword>
<evidence type="ECO:0000313" key="15">
    <source>
        <dbReference type="Proteomes" id="UP000483379"/>
    </source>
</evidence>
<feature type="region of interest" description="Disordered" evidence="10">
    <location>
        <begin position="242"/>
        <end position="263"/>
    </location>
</feature>
<dbReference type="GO" id="GO:0015344">
    <property type="term" value="F:siderophore uptake transmembrane transporter activity"/>
    <property type="evidence" value="ECO:0007669"/>
    <property type="project" value="TreeGrafter"/>
</dbReference>
<keyword evidence="11" id="KW-0732">Signal</keyword>
<evidence type="ECO:0000256" key="4">
    <source>
        <dbReference type="ARBA" id="ARBA00022692"/>
    </source>
</evidence>